<reference evidence="7" key="1">
    <citation type="submission" date="2020-05" db="EMBL/GenBank/DDBJ databases">
        <authorList>
            <person name="Chiriac C."/>
            <person name="Salcher M."/>
            <person name="Ghai R."/>
            <person name="Kavagutti S V."/>
        </authorList>
    </citation>
    <scope>NUCLEOTIDE SEQUENCE</scope>
</reference>
<evidence type="ECO:0000259" key="6">
    <source>
        <dbReference type="Pfam" id="PF08704"/>
    </source>
</evidence>
<dbReference type="PIRSF" id="PIRSF017269">
    <property type="entry name" value="GCD14"/>
    <property type="match status" value="1"/>
</dbReference>
<sequence length="290" mass="31942">MKLSLGSLVTITDQKGRSHTVLLEEGKQFFTNHGSINHDEIIKSGEGGVVSSSSGMLYTIFSPALQDFVVGMPRGAAVIYPKDAAQIVELGDMKPGSKVLEAGVGSGSLTLHILRTIGESGSLTSCEIREEFLKVASKNVEKYLGYIPQNWNLKLTDIAEFSSDEKFDCIVLDLLNPWDMIDVVYKHLRAGGHFVAYLATTTQMSRLVEALKETNNWTDAIASETLYREWHLQGLSVRPKHRMSGHTGFLVHSRRMADGVSVPPRRQKPAKGAYGADYIAKQSQEAEDDN</sequence>
<dbReference type="PANTHER" id="PTHR12133">
    <property type="entry name" value="TRNA (ADENINE(58)-N(1))-METHYLTRANSFERASE"/>
    <property type="match status" value="1"/>
</dbReference>
<evidence type="ECO:0000256" key="1">
    <source>
        <dbReference type="ARBA" id="ARBA00022603"/>
    </source>
</evidence>
<dbReference type="InterPro" id="IPR029063">
    <property type="entry name" value="SAM-dependent_MTases_sf"/>
</dbReference>
<keyword evidence="1" id="KW-0489">Methyltransferase</keyword>
<dbReference type="Gene3D" id="3.10.330.20">
    <property type="match status" value="1"/>
</dbReference>
<dbReference type="PROSITE" id="PS51620">
    <property type="entry name" value="SAM_TRM61"/>
    <property type="match status" value="1"/>
</dbReference>
<dbReference type="InterPro" id="IPR049470">
    <property type="entry name" value="TRM61_C"/>
</dbReference>
<dbReference type="EMBL" id="CAEZTU010000007">
    <property type="protein sequence ID" value="CAB4571502.1"/>
    <property type="molecule type" value="Genomic_DNA"/>
</dbReference>
<name>A0A6J6E544_9ZZZZ</name>
<evidence type="ECO:0000256" key="4">
    <source>
        <dbReference type="ARBA" id="ARBA00022694"/>
    </source>
</evidence>
<evidence type="ECO:0000256" key="2">
    <source>
        <dbReference type="ARBA" id="ARBA00022679"/>
    </source>
</evidence>
<keyword evidence="2" id="KW-0808">Transferase</keyword>
<dbReference type="GO" id="GO:0030488">
    <property type="term" value="P:tRNA methylation"/>
    <property type="evidence" value="ECO:0007669"/>
    <property type="project" value="InterPro"/>
</dbReference>
<protein>
    <submittedName>
        <fullName evidence="7">Unannotated protein</fullName>
    </submittedName>
</protein>
<organism evidence="7">
    <name type="scientific">freshwater metagenome</name>
    <dbReference type="NCBI Taxonomy" id="449393"/>
    <lineage>
        <taxon>unclassified sequences</taxon>
        <taxon>metagenomes</taxon>
        <taxon>ecological metagenomes</taxon>
    </lineage>
</organism>
<dbReference type="PANTHER" id="PTHR12133:SF1">
    <property type="entry name" value="TRNA (ADENINE(58)-N(1))-METHYLTRANSFERASE, MITOCHONDRIAL"/>
    <property type="match status" value="1"/>
</dbReference>
<dbReference type="Pfam" id="PF14801">
    <property type="entry name" value="TrmI-like_N"/>
    <property type="match status" value="1"/>
</dbReference>
<dbReference type="Pfam" id="PF08704">
    <property type="entry name" value="GCD14"/>
    <property type="match status" value="1"/>
</dbReference>
<evidence type="ECO:0000256" key="3">
    <source>
        <dbReference type="ARBA" id="ARBA00022691"/>
    </source>
</evidence>
<evidence type="ECO:0000313" key="7">
    <source>
        <dbReference type="EMBL" id="CAB4571502.1"/>
    </source>
</evidence>
<feature type="domain" description="tRNA (adenine(58)-N(1))-methyltransferase catalytic subunit TRM61 C-terminal" evidence="6">
    <location>
        <begin position="70"/>
        <end position="233"/>
    </location>
</feature>
<dbReference type="SUPFAM" id="SSF53335">
    <property type="entry name" value="S-adenosyl-L-methionine-dependent methyltransferases"/>
    <property type="match status" value="1"/>
</dbReference>
<evidence type="ECO:0000256" key="5">
    <source>
        <dbReference type="SAM" id="MobiDB-lite"/>
    </source>
</evidence>
<dbReference type="Gene3D" id="3.40.50.150">
    <property type="entry name" value="Vaccinia Virus protein VP39"/>
    <property type="match status" value="1"/>
</dbReference>
<gene>
    <name evidence="7" type="ORF">UFOPK1740_00270</name>
</gene>
<dbReference type="InterPro" id="IPR014816">
    <property type="entry name" value="tRNA_MeTrfase_Gcd14"/>
</dbReference>
<dbReference type="GO" id="GO:0031515">
    <property type="term" value="C:tRNA (m1A) methyltransferase complex"/>
    <property type="evidence" value="ECO:0007669"/>
    <property type="project" value="InterPro"/>
</dbReference>
<keyword evidence="4" id="KW-0819">tRNA processing</keyword>
<accession>A0A6J6E544</accession>
<dbReference type="AlphaFoldDB" id="A0A6J6E544"/>
<dbReference type="GO" id="GO:0160107">
    <property type="term" value="F:tRNA (adenine(58)-N1)-methyltransferase activity"/>
    <property type="evidence" value="ECO:0007669"/>
    <property type="project" value="InterPro"/>
</dbReference>
<proteinExistence type="predicted"/>
<feature type="region of interest" description="Disordered" evidence="5">
    <location>
        <begin position="257"/>
        <end position="290"/>
    </location>
</feature>
<keyword evidence="3" id="KW-0949">S-adenosyl-L-methionine</keyword>
<dbReference type="CDD" id="cd02440">
    <property type="entry name" value="AdoMet_MTases"/>
    <property type="match status" value="1"/>
</dbReference>